<dbReference type="RefSeq" id="WP_290362468.1">
    <property type="nucleotide sequence ID" value="NZ_JAUFQU010000001.1"/>
</dbReference>
<gene>
    <name evidence="1" type="ORF">QW060_04555</name>
</gene>
<protein>
    <submittedName>
        <fullName evidence="1">Uncharacterized protein</fullName>
    </submittedName>
</protein>
<keyword evidence="2" id="KW-1185">Reference proteome</keyword>
<name>A0ABT8CQC9_9FLAO</name>
<sequence length="316" mass="37475">MKITLISHDLWGYGKHIEKALIEKGHDITFINCIEINYKYTSFLDRIHNFLRKTIGGKNIKKEYRTEQIIKKIQNLSLQDTILVINPGEFNDQVFDFMKEKTQKLIGHNYDSLKRVPLPKDYKNIFNKTFSFDDKDVKEHTDLIHLPNFIYLDFEENKNPNNKAFVIISKSRQRELILQKIALQMESYGIHNFEFIVVTKKDLKLHRKILCFKKNLCLNTVKEKMADAEILIDLLRKDQDGLSFRVFDALALNKKLITNNINIKEYDFYNPNNIFVIENTDVFTIPKKFLEHPHEKVPQQILNNYTLNHWVDKILS</sequence>
<evidence type="ECO:0000313" key="2">
    <source>
        <dbReference type="Proteomes" id="UP001242368"/>
    </source>
</evidence>
<dbReference type="EMBL" id="JAUFQU010000001">
    <property type="protein sequence ID" value="MDN3706395.1"/>
    <property type="molecule type" value="Genomic_DNA"/>
</dbReference>
<dbReference type="Proteomes" id="UP001242368">
    <property type="component" value="Unassembled WGS sequence"/>
</dbReference>
<accession>A0ABT8CQC9</accession>
<organism evidence="1 2">
    <name type="scientific">Paenimyroides ceti</name>
    <dbReference type="NCBI Taxonomy" id="395087"/>
    <lineage>
        <taxon>Bacteria</taxon>
        <taxon>Pseudomonadati</taxon>
        <taxon>Bacteroidota</taxon>
        <taxon>Flavobacteriia</taxon>
        <taxon>Flavobacteriales</taxon>
        <taxon>Flavobacteriaceae</taxon>
        <taxon>Paenimyroides</taxon>
    </lineage>
</organism>
<comment type="caution">
    <text evidence="1">The sequence shown here is derived from an EMBL/GenBank/DDBJ whole genome shotgun (WGS) entry which is preliminary data.</text>
</comment>
<evidence type="ECO:0000313" key="1">
    <source>
        <dbReference type="EMBL" id="MDN3706395.1"/>
    </source>
</evidence>
<reference evidence="2" key="1">
    <citation type="journal article" date="2019" name="Int. J. Syst. Evol. Microbiol.">
        <title>The Global Catalogue of Microorganisms (GCM) 10K type strain sequencing project: providing services to taxonomists for standard genome sequencing and annotation.</title>
        <authorList>
            <consortium name="The Broad Institute Genomics Platform"/>
            <consortium name="The Broad Institute Genome Sequencing Center for Infectious Disease"/>
            <person name="Wu L."/>
            <person name="Ma J."/>
        </authorList>
    </citation>
    <scope>NUCLEOTIDE SEQUENCE [LARGE SCALE GENOMIC DNA]</scope>
    <source>
        <strain evidence="2">CECT 7184</strain>
    </source>
</reference>
<proteinExistence type="predicted"/>